<dbReference type="EMBL" id="CP106679">
    <property type="protein sequence ID" value="UXP34090.1"/>
    <property type="molecule type" value="Genomic_DNA"/>
</dbReference>
<gene>
    <name evidence="1" type="ORF">N6H18_09055</name>
</gene>
<name>A0ABY6CVQ3_9BACT</name>
<evidence type="ECO:0000313" key="1">
    <source>
        <dbReference type="EMBL" id="UXP34090.1"/>
    </source>
</evidence>
<protein>
    <submittedName>
        <fullName evidence="1">Uncharacterized protein</fullName>
    </submittedName>
</protein>
<evidence type="ECO:0000313" key="2">
    <source>
        <dbReference type="Proteomes" id="UP001065174"/>
    </source>
</evidence>
<accession>A0ABY6CVQ3</accession>
<organism evidence="1 2">
    <name type="scientific">Reichenbachiella agarivorans</name>
    <dbReference type="NCBI Taxonomy" id="2979464"/>
    <lineage>
        <taxon>Bacteria</taxon>
        <taxon>Pseudomonadati</taxon>
        <taxon>Bacteroidota</taxon>
        <taxon>Cytophagia</taxon>
        <taxon>Cytophagales</taxon>
        <taxon>Reichenbachiellaceae</taxon>
        <taxon>Reichenbachiella</taxon>
    </lineage>
</organism>
<dbReference type="Proteomes" id="UP001065174">
    <property type="component" value="Chromosome"/>
</dbReference>
<sequence>MPTIKITKVQCSVPDEIDKDEMYLKHRGKKVWPVGNRYFRMDTGDKVLVDLLLDVESGWVEVELWDFDYLSFNDHLGTFRFNVDAPKGEYSTTMDLLEKGSTASYIMHWEVV</sequence>
<dbReference type="RefSeq" id="WP_262311516.1">
    <property type="nucleotide sequence ID" value="NZ_CP106679.1"/>
</dbReference>
<reference evidence="1" key="1">
    <citation type="submission" date="2022-09" db="EMBL/GenBank/DDBJ databases">
        <title>Comparative genomics and taxonomic characterization of three novel marine species of genus Reichenbachiella exhibiting antioxidant and polysaccharide degradation activities.</title>
        <authorList>
            <person name="Muhammad N."/>
            <person name="Lee Y.-J."/>
            <person name="Ko J."/>
            <person name="Kim S.-G."/>
        </authorList>
    </citation>
    <scope>NUCLEOTIDE SEQUENCE</scope>
    <source>
        <strain evidence="1">BKB1-1</strain>
    </source>
</reference>
<proteinExistence type="predicted"/>
<keyword evidence="2" id="KW-1185">Reference proteome</keyword>